<dbReference type="InterPro" id="IPR036291">
    <property type="entry name" value="NAD(P)-bd_dom_sf"/>
</dbReference>
<reference evidence="5" key="1">
    <citation type="submission" date="2015-07" db="EMBL/GenBank/DDBJ databases">
        <title>Draft genome sequence of Streptomyces sp. CMAA 1322, a bacterium isolated from Caatinga biome, from dry forest semiarid of Brazil.</title>
        <authorList>
            <person name="Santos S.N."/>
            <person name="Gacesa R."/>
            <person name="Taketani R.G."/>
            <person name="Long P.F."/>
            <person name="Melo I.S."/>
        </authorList>
    </citation>
    <scope>NUCLEOTIDE SEQUENCE [LARGE SCALE GENOMIC DNA]</scope>
    <source>
        <strain evidence="5">CMAA 1322</strain>
    </source>
</reference>
<keyword evidence="5" id="KW-1185">Reference proteome</keyword>
<name>A0A0K9XCJ9_9ACTN</name>
<protein>
    <submittedName>
        <fullName evidence="4">3-oxoacyl-ACP reductase</fullName>
    </submittedName>
</protein>
<sequence>MALAGRKVLVTGGTRGLGYATARRLAQEGCDLALCARDPASVNKAADELRTCYGATVHAASLDVRDETALNAFVQRSVEVLGRADALVACAGGAVGGGFFDATARDWEETYRLNVGHSAQALRSAAPHLARTRGSAVLVASVSGWKPAPPAQYAAAKAAQIHLAASLARELGPHGIRVNAVSPGSTLVPGKGWDRLRREEPEAYQAFQREFPMGELMAPEDVAAVIAFLLSDQARAVNGANIPVDGGQNAPSAYGY</sequence>
<organism evidence="4 5">
    <name type="scientific">Streptomyces caatingaensis</name>
    <dbReference type="NCBI Taxonomy" id="1678637"/>
    <lineage>
        <taxon>Bacteria</taxon>
        <taxon>Bacillati</taxon>
        <taxon>Actinomycetota</taxon>
        <taxon>Actinomycetes</taxon>
        <taxon>Kitasatosporales</taxon>
        <taxon>Streptomycetaceae</taxon>
        <taxon>Streptomyces</taxon>
    </lineage>
</organism>
<dbReference type="Pfam" id="PF13561">
    <property type="entry name" value="adh_short_C2"/>
    <property type="match status" value="1"/>
</dbReference>
<evidence type="ECO:0000313" key="4">
    <source>
        <dbReference type="EMBL" id="KNB50377.1"/>
    </source>
</evidence>
<dbReference type="Proteomes" id="UP000037288">
    <property type="component" value="Unassembled WGS sequence"/>
</dbReference>
<dbReference type="InterPro" id="IPR002347">
    <property type="entry name" value="SDR_fam"/>
</dbReference>
<evidence type="ECO:0000313" key="5">
    <source>
        <dbReference type="Proteomes" id="UP000037288"/>
    </source>
</evidence>
<evidence type="ECO:0000256" key="2">
    <source>
        <dbReference type="ARBA" id="ARBA00023002"/>
    </source>
</evidence>
<dbReference type="STRING" id="1678637.AC230_26680"/>
<gene>
    <name evidence="4" type="ORF">AC230_26680</name>
</gene>
<dbReference type="PRINTS" id="PR00081">
    <property type="entry name" value="GDHRDH"/>
</dbReference>
<comment type="similarity">
    <text evidence="1">Belongs to the short-chain dehydrogenases/reductases (SDR) family.</text>
</comment>
<dbReference type="SMART" id="SM00822">
    <property type="entry name" value="PKS_KR"/>
    <property type="match status" value="1"/>
</dbReference>
<dbReference type="GO" id="GO:0016616">
    <property type="term" value="F:oxidoreductase activity, acting on the CH-OH group of donors, NAD or NADP as acceptor"/>
    <property type="evidence" value="ECO:0007669"/>
    <property type="project" value="TreeGrafter"/>
</dbReference>
<dbReference type="SUPFAM" id="SSF51735">
    <property type="entry name" value="NAD(P)-binding Rossmann-fold domains"/>
    <property type="match status" value="1"/>
</dbReference>
<evidence type="ECO:0000256" key="1">
    <source>
        <dbReference type="ARBA" id="ARBA00006484"/>
    </source>
</evidence>
<proteinExistence type="inferred from homology"/>
<accession>A0A0K9XCJ9</accession>
<dbReference type="EMBL" id="LFXA01000017">
    <property type="protein sequence ID" value="KNB50377.1"/>
    <property type="molecule type" value="Genomic_DNA"/>
</dbReference>
<dbReference type="PANTHER" id="PTHR42760">
    <property type="entry name" value="SHORT-CHAIN DEHYDROGENASES/REDUCTASES FAMILY MEMBER"/>
    <property type="match status" value="1"/>
</dbReference>
<feature type="domain" description="Ketoreductase" evidence="3">
    <location>
        <begin position="6"/>
        <end position="184"/>
    </location>
</feature>
<keyword evidence="2" id="KW-0560">Oxidoreductase</keyword>
<dbReference type="Gene3D" id="3.40.50.720">
    <property type="entry name" value="NAD(P)-binding Rossmann-like Domain"/>
    <property type="match status" value="1"/>
</dbReference>
<dbReference type="FunFam" id="3.40.50.720:FF:000084">
    <property type="entry name" value="Short-chain dehydrogenase reductase"/>
    <property type="match status" value="1"/>
</dbReference>
<comment type="caution">
    <text evidence="4">The sequence shown here is derived from an EMBL/GenBank/DDBJ whole genome shotgun (WGS) entry which is preliminary data.</text>
</comment>
<dbReference type="PATRIC" id="fig|1678637.3.peg.5699"/>
<dbReference type="AlphaFoldDB" id="A0A0K9XCJ9"/>
<dbReference type="InterPro" id="IPR057326">
    <property type="entry name" value="KR_dom"/>
</dbReference>
<dbReference type="CDD" id="cd05233">
    <property type="entry name" value="SDR_c"/>
    <property type="match status" value="1"/>
</dbReference>
<evidence type="ECO:0000259" key="3">
    <source>
        <dbReference type="SMART" id="SM00822"/>
    </source>
</evidence>